<sequence>MISESDKILFRSVVENSTPVNKEKATFQEPTKKKAFKAYIYITHGSLSGSDIISYARNGVSLKIIKKMRQGNISRAPTLDLHGQTTIEACQSLSEFMHYHQHQRFIHIIHGKGYNSDQGNSILKSQVASFLRQHPEVLAFNSCPPKDGGTGAVFALLKQN</sequence>
<feature type="domain" description="Smr" evidence="1">
    <location>
        <begin position="79"/>
        <end position="158"/>
    </location>
</feature>
<dbReference type="PROSITE" id="PS50828">
    <property type="entry name" value="SMR"/>
    <property type="match status" value="1"/>
</dbReference>
<dbReference type="InterPro" id="IPR002625">
    <property type="entry name" value="Smr_dom"/>
</dbReference>
<evidence type="ECO:0000313" key="2">
    <source>
        <dbReference type="EMBL" id="QKQ24253.1"/>
    </source>
</evidence>
<dbReference type="RefSeq" id="WP_174605691.1">
    <property type="nucleotide sequence ID" value="NZ_CP054490.1"/>
</dbReference>
<name>A0A6N0HPK3_9GAMM</name>
<dbReference type="Gene3D" id="3.30.1370.110">
    <property type="match status" value="1"/>
</dbReference>
<evidence type="ECO:0000259" key="1">
    <source>
        <dbReference type="PROSITE" id="PS50828"/>
    </source>
</evidence>
<dbReference type="KEGG" id="reo:HUE58_03715"/>
<dbReference type="Pfam" id="PF01713">
    <property type="entry name" value="Smr"/>
    <property type="match status" value="1"/>
</dbReference>
<dbReference type="PANTHER" id="PTHR35562:SF2">
    <property type="entry name" value="DNA ENDONUCLEASE SMRA-RELATED"/>
    <property type="match status" value="1"/>
</dbReference>
<dbReference type="InterPro" id="IPR036063">
    <property type="entry name" value="Smr_dom_sf"/>
</dbReference>
<dbReference type="AlphaFoldDB" id="A0A6N0HPK3"/>
<dbReference type="GO" id="GO:0004520">
    <property type="term" value="F:DNA endonuclease activity"/>
    <property type="evidence" value="ECO:0007669"/>
    <property type="project" value="TreeGrafter"/>
</dbReference>
<dbReference type="SMART" id="SM00463">
    <property type="entry name" value="SMR"/>
    <property type="match status" value="1"/>
</dbReference>
<accession>A0A6N0HPK3</accession>
<gene>
    <name evidence="2" type="ORF">HUE58_03715</name>
</gene>
<evidence type="ECO:0000313" key="3">
    <source>
        <dbReference type="Proteomes" id="UP000509429"/>
    </source>
</evidence>
<dbReference type="Proteomes" id="UP000509429">
    <property type="component" value="Chromosome"/>
</dbReference>
<reference evidence="2 3" key="1">
    <citation type="submission" date="2020-05" db="EMBL/GenBank/DDBJ databases">
        <title>Horizontal transmission and recombination maintain forever young bacterial symbiont genomes.</title>
        <authorList>
            <person name="Russell S.L."/>
            <person name="Pepper-Tunick E."/>
            <person name="Svedberg J."/>
            <person name="Byrne A."/>
            <person name="Ruelas Castillo J."/>
            <person name="Vollmers C."/>
            <person name="Beinart R.A."/>
            <person name="Corbett-Detig R."/>
        </authorList>
    </citation>
    <scope>NUCLEOTIDE SEQUENCE [LARGE SCALE GENOMIC DNA]</scope>
    <source>
        <strain evidence="2">JDF_Ridge</strain>
    </source>
</reference>
<dbReference type="SUPFAM" id="SSF160443">
    <property type="entry name" value="SMR domain-like"/>
    <property type="match status" value="1"/>
</dbReference>
<protein>
    <submittedName>
        <fullName evidence="2">Smr/MutS family protein</fullName>
    </submittedName>
</protein>
<organism evidence="2 3">
    <name type="scientific">Candidatus Ruthia endofausta</name>
    <dbReference type="NCBI Taxonomy" id="2738852"/>
    <lineage>
        <taxon>Bacteria</taxon>
        <taxon>Pseudomonadati</taxon>
        <taxon>Pseudomonadota</taxon>
        <taxon>Gammaproteobacteria</taxon>
        <taxon>Candidatus Pseudothioglobaceae</taxon>
        <taxon>Candidatus Ruthturnera</taxon>
    </lineage>
</organism>
<keyword evidence="3" id="KW-1185">Reference proteome</keyword>
<dbReference type="PANTHER" id="PTHR35562">
    <property type="entry name" value="DNA ENDONUCLEASE SMRA-RELATED"/>
    <property type="match status" value="1"/>
</dbReference>
<proteinExistence type="predicted"/>
<dbReference type="EMBL" id="CP054490">
    <property type="protein sequence ID" value="QKQ24253.1"/>
    <property type="molecule type" value="Genomic_DNA"/>
</dbReference>